<sequence>MRFALAALALLPVAAFAEITILAPSPSEYWVQDTSNTVTWDYSSGDPNPIDINVVNVANTTLDGNFTIATYVNVSTQSFTVTNVTLVVGSDYQIQFVNPANLSEVYATSGFFSVKAPGTAAAPSVTPSSAAASASSSASGSAASGSAASGSASASGSAVSAAASSKSAAPRTFGTLSAQGVLGVIVTCGIAGMSALFL</sequence>
<evidence type="ECO:0000313" key="5">
    <source>
        <dbReference type="Proteomes" id="UP000076871"/>
    </source>
</evidence>
<reference evidence="4 5" key="1">
    <citation type="journal article" date="2016" name="Mol. Biol. Evol.">
        <title>Comparative Genomics of Early-Diverging Mushroom-Forming Fungi Provides Insights into the Origins of Lignocellulose Decay Capabilities.</title>
        <authorList>
            <person name="Nagy L.G."/>
            <person name="Riley R."/>
            <person name="Tritt A."/>
            <person name="Adam C."/>
            <person name="Daum C."/>
            <person name="Floudas D."/>
            <person name="Sun H."/>
            <person name="Yadav J.S."/>
            <person name="Pangilinan J."/>
            <person name="Larsson K.H."/>
            <person name="Matsuura K."/>
            <person name="Barry K."/>
            <person name="Labutti K."/>
            <person name="Kuo R."/>
            <person name="Ohm R.A."/>
            <person name="Bhattacharya S.S."/>
            <person name="Shirouzu T."/>
            <person name="Yoshinaga Y."/>
            <person name="Martin F.M."/>
            <person name="Grigoriev I.V."/>
            <person name="Hibbett D.S."/>
        </authorList>
    </citation>
    <scope>NUCLEOTIDE SEQUENCE [LARGE SCALE GENOMIC DNA]</scope>
    <source>
        <strain evidence="4 5">93-53</strain>
    </source>
</reference>
<evidence type="ECO:0000256" key="2">
    <source>
        <dbReference type="SAM" id="SignalP"/>
    </source>
</evidence>
<gene>
    <name evidence="4" type="ORF">LAESUDRAFT_684045</name>
</gene>
<keyword evidence="1 2" id="KW-0732">Signal</keyword>
<feature type="chain" id="PRO_5007856122" description="Yeast cell wall synthesis Kre9/Knh1-like N-terminal domain-containing protein" evidence="2">
    <location>
        <begin position="18"/>
        <end position="198"/>
    </location>
</feature>
<dbReference type="EMBL" id="KV427645">
    <property type="protein sequence ID" value="KZT03255.1"/>
    <property type="molecule type" value="Genomic_DNA"/>
</dbReference>
<dbReference type="GeneID" id="63822872"/>
<feature type="domain" description="Yeast cell wall synthesis Kre9/Knh1-like N-terminal" evidence="3">
    <location>
        <begin position="24"/>
        <end position="114"/>
    </location>
</feature>
<dbReference type="Pfam" id="PF10342">
    <property type="entry name" value="Kre9_KNH"/>
    <property type="match status" value="1"/>
</dbReference>
<dbReference type="RefSeq" id="XP_040760995.1">
    <property type="nucleotide sequence ID" value="XM_040905843.1"/>
</dbReference>
<dbReference type="InterPro" id="IPR052479">
    <property type="entry name" value="GPI-anchor_Adhesion_Reg"/>
</dbReference>
<evidence type="ECO:0000256" key="1">
    <source>
        <dbReference type="ARBA" id="ARBA00022729"/>
    </source>
</evidence>
<dbReference type="PANTHER" id="PTHR35185">
    <property type="entry name" value="SERINE/THREONINE-RICH PROTEIN ADG2-RELATED"/>
    <property type="match status" value="1"/>
</dbReference>
<dbReference type="PANTHER" id="PTHR35185:SF1">
    <property type="entry name" value="UPF0619 GPI-ANCHORED MEMBRANE PROTEIN C1322.10"/>
    <property type="match status" value="1"/>
</dbReference>
<feature type="signal peptide" evidence="2">
    <location>
        <begin position="1"/>
        <end position="17"/>
    </location>
</feature>
<dbReference type="InParanoid" id="A0A165CQU1"/>
<organism evidence="4 5">
    <name type="scientific">Laetiporus sulphureus 93-53</name>
    <dbReference type="NCBI Taxonomy" id="1314785"/>
    <lineage>
        <taxon>Eukaryota</taxon>
        <taxon>Fungi</taxon>
        <taxon>Dikarya</taxon>
        <taxon>Basidiomycota</taxon>
        <taxon>Agaricomycotina</taxon>
        <taxon>Agaricomycetes</taxon>
        <taxon>Polyporales</taxon>
        <taxon>Laetiporus</taxon>
    </lineage>
</organism>
<evidence type="ECO:0000313" key="4">
    <source>
        <dbReference type="EMBL" id="KZT03255.1"/>
    </source>
</evidence>
<name>A0A165CQU1_9APHY</name>
<dbReference type="AlphaFoldDB" id="A0A165CQU1"/>
<protein>
    <recommendedName>
        <fullName evidence="3">Yeast cell wall synthesis Kre9/Knh1-like N-terminal domain-containing protein</fullName>
    </recommendedName>
</protein>
<dbReference type="InterPro" id="IPR018466">
    <property type="entry name" value="Kre9/Knh1-like_N"/>
</dbReference>
<evidence type="ECO:0000259" key="3">
    <source>
        <dbReference type="Pfam" id="PF10342"/>
    </source>
</evidence>
<keyword evidence="5" id="KW-1185">Reference proteome</keyword>
<dbReference type="OrthoDB" id="5420143at2759"/>
<dbReference type="Proteomes" id="UP000076871">
    <property type="component" value="Unassembled WGS sequence"/>
</dbReference>
<accession>A0A165CQU1</accession>
<proteinExistence type="predicted"/>
<dbReference type="STRING" id="1314785.A0A165CQU1"/>